<gene>
    <name evidence="1" type="ORF">PSEWESI4_02730</name>
</gene>
<dbReference type="AlphaFoldDB" id="A0A7U7I9M5"/>
<dbReference type="EMBL" id="CAJFCI010000054">
    <property type="protein sequence ID" value="CAD5108445.1"/>
    <property type="molecule type" value="Genomic_DNA"/>
</dbReference>
<accession>A0A7U7I9M5</accession>
<name>A0A7U7I9M5_9GAMM</name>
<keyword evidence="2" id="KW-1185">Reference proteome</keyword>
<sequence>MFNPEYIPGHGLLRGKLVLITDAAQRAAEEGCRALMISDIHTGRAQIANNPAKYAWNQGGVSMGLDRSDFFL</sequence>
<dbReference type="Proteomes" id="UP000583387">
    <property type="component" value="Unassembled WGS sequence"/>
</dbReference>
<comment type="caution">
    <text evidence="1">The sequence shown here is derived from an EMBL/GenBank/DDBJ whole genome shotgun (WGS) entry which is preliminary data.</text>
</comment>
<reference evidence="1 2" key="1">
    <citation type="submission" date="2020-08" db="EMBL/GenBank/DDBJ databases">
        <authorList>
            <person name="Criscuolo A."/>
        </authorList>
    </citation>
    <scope>NUCLEOTIDE SEQUENCE [LARGE SCALE GENOMIC DNA]</scope>
    <source>
        <strain evidence="1">CIP111764</strain>
    </source>
</reference>
<organism evidence="1 2">
    <name type="scientific">Zestomonas carbonaria</name>
    <dbReference type="NCBI Taxonomy" id="2762745"/>
    <lineage>
        <taxon>Bacteria</taxon>
        <taxon>Pseudomonadati</taxon>
        <taxon>Pseudomonadota</taxon>
        <taxon>Gammaproteobacteria</taxon>
        <taxon>Pseudomonadales</taxon>
        <taxon>Pseudomonadaceae</taxon>
        <taxon>Zestomonas</taxon>
    </lineage>
</organism>
<proteinExistence type="predicted"/>
<evidence type="ECO:0000313" key="2">
    <source>
        <dbReference type="Proteomes" id="UP000583387"/>
    </source>
</evidence>
<protein>
    <submittedName>
        <fullName evidence="1">Uncharacterized protein</fullName>
    </submittedName>
</protein>
<evidence type="ECO:0000313" key="1">
    <source>
        <dbReference type="EMBL" id="CAD5108445.1"/>
    </source>
</evidence>